<name>A0A0C9ZGV9_9AGAM</name>
<dbReference type="PANTHER" id="PTHR12121">
    <property type="entry name" value="CARBON CATABOLITE REPRESSOR PROTEIN 4"/>
    <property type="match status" value="1"/>
</dbReference>
<organism evidence="4 5">
    <name type="scientific">Pisolithus microcarpus 441</name>
    <dbReference type="NCBI Taxonomy" id="765257"/>
    <lineage>
        <taxon>Eukaryota</taxon>
        <taxon>Fungi</taxon>
        <taxon>Dikarya</taxon>
        <taxon>Basidiomycota</taxon>
        <taxon>Agaricomycotina</taxon>
        <taxon>Agaricomycetes</taxon>
        <taxon>Agaricomycetidae</taxon>
        <taxon>Boletales</taxon>
        <taxon>Sclerodermatineae</taxon>
        <taxon>Pisolithaceae</taxon>
        <taxon>Pisolithus</taxon>
    </lineage>
</organism>
<feature type="domain" description="Endonuclease/exonuclease/phosphatase" evidence="3">
    <location>
        <begin position="68"/>
        <end position="429"/>
    </location>
</feature>
<dbReference type="OrthoDB" id="428734at2759"/>
<dbReference type="Gene3D" id="3.60.10.10">
    <property type="entry name" value="Endonuclease/exonuclease/phosphatase"/>
    <property type="match status" value="1"/>
</dbReference>
<dbReference type="EMBL" id="KN833692">
    <property type="protein sequence ID" value="KIK28461.1"/>
    <property type="molecule type" value="Genomic_DNA"/>
</dbReference>
<sequence length="445" mass="50306">MSNAKYHLSPEQLDAVADKKRLQRQAKRLLARENPSESTKQLQFLARPWVSLSDSCKDAPEDHTVKVMTWNILAQCLMRSELFPTSGKARKAVERERMIYDELVYYDADIVCLQEADRQDKLFPVLNNAGYSYTYAAGPSKLHGCVVAYKQDMFRIVGKKVVQYDDVEVRGNVTINPQARIASSHRTKNIGSLVALERVGTDRTGYIVATTHLFWHPAYTYERARQAGLLLREVVGWRDHMQLHDWPCLITGDFNFSPEDPAYSLLVGDPLSVEQKHGLDVSRVVHVSIDPSVPESSSTEGEEGDPDRVIRNSRVAEVSDGLLSDSEFSDLFRHPLRSAYDEGQRTRKAVATPSDVVTFGDRIPFSTARLGANEPMWTSYTQYWKTTLDYIFFLDSPHTRTEVIGYLQPHLTENVAQGLPQLRICGSDHFSLCAQLMTSISPCEQ</sequence>
<dbReference type="InterPro" id="IPR050410">
    <property type="entry name" value="CCR4/nocturin_mRNA_transcr"/>
</dbReference>
<evidence type="ECO:0000313" key="4">
    <source>
        <dbReference type="EMBL" id="KIK28461.1"/>
    </source>
</evidence>
<keyword evidence="2" id="KW-0378">Hydrolase</keyword>
<evidence type="ECO:0000313" key="5">
    <source>
        <dbReference type="Proteomes" id="UP000054018"/>
    </source>
</evidence>
<dbReference type="HOGENOM" id="CLU_034867_1_0_1"/>
<proteinExistence type="inferred from homology"/>
<gene>
    <name evidence="4" type="ORF">PISMIDRAFT_673462</name>
</gene>
<protein>
    <recommendedName>
        <fullName evidence="3">Endonuclease/exonuclease/phosphatase domain-containing protein</fullName>
    </recommendedName>
</protein>
<dbReference type="InterPro" id="IPR005135">
    <property type="entry name" value="Endo/exonuclease/phosphatase"/>
</dbReference>
<dbReference type="Proteomes" id="UP000054018">
    <property type="component" value="Unassembled WGS sequence"/>
</dbReference>
<dbReference type="SUPFAM" id="SSF56219">
    <property type="entry name" value="DNase I-like"/>
    <property type="match status" value="1"/>
</dbReference>
<reference evidence="5" key="2">
    <citation type="submission" date="2015-01" db="EMBL/GenBank/DDBJ databases">
        <title>Evolutionary Origins and Diversification of the Mycorrhizal Mutualists.</title>
        <authorList>
            <consortium name="DOE Joint Genome Institute"/>
            <consortium name="Mycorrhizal Genomics Consortium"/>
            <person name="Kohler A."/>
            <person name="Kuo A."/>
            <person name="Nagy L.G."/>
            <person name="Floudas D."/>
            <person name="Copeland A."/>
            <person name="Barry K.W."/>
            <person name="Cichocki N."/>
            <person name="Veneault-Fourrey C."/>
            <person name="LaButti K."/>
            <person name="Lindquist E.A."/>
            <person name="Lipzen A."/>
            <person name="Lundell T."/>
            <person name="Morin E."/>
            <person name="Murat C."/>
            <person name="Riley R."/>
            <person name="Ohm R."/>
            <person name="Sun H."/>
            <person name="Tunlid A."/>
            <person name="Henrissat B."/>
            <person name="Grigoriev I.V."/>
            <person name="Hibbett D.S."/>
            <person name="Martin F."/>
        </authorList>
    </citation>
    <scope>NUCLEOTIDE SEQUENCE [LARGE SCALE GENOMIC DNA]</scope>
    <source>
        <strain evidence="5">441</strain>
    </source>
</reference>
<reference evidence="4 5" key="1">
    <citation type="submission" date="2014-04" db="EMBL/GenBank/DDBJ databases">
        <authorList>
            <consortium name="DOE Joint Genome Institute"/>
            <person name="Kuo A."/>
            <person name="Kohler A."/>
            <person name="Costa M.D."/>
            <person name="Nagy L.G."/>
            <person name="Floudas D."/>
            <person name="Copeland A."/>
            <person name="Barry K.W."/>
            <person name="Cichocki N."/>
            <person name="Veneault-Fourrey C."/>
            <person name="LaButti K."/>
            <person name="Lindquist E.A."/>
            <person name="Lipzen A."/>
            <person name="Lundell T."/>
            <person name="Morin E."/>
            <person name="Murat C."/>
            <person name="Sun H."/>
            <person name="Tunlid A."/>
            <person name="Henrissat B."/>
            <person name="Grigoriev I.V."/>
            <person name="Hibbett D.S."/>
            <person name="Martin F."/>
            <person name="Nordberg H.P."/>
            <person name="Cantor M.N."/>
            <person name="Hua S.X."/>
        </authorList>
    </citation>
    <scope>NUCLEOTIDE SEQUENCE [LARGE SCALE GENOMIC DNA]</scope>
    <source>
        <strain evidence="4 5">441</strain>
    </source>
</reference>
<keyword evidence="5" id="KW-1185">Reference proteome</keyword>
<dbReference type="AlphaFoldDB" id="A0A0C9ZGV9"/>
<dbReference type="GO" id="GO:0000175">
    <property type="term" value="F:3'-5'-RNA exonuclease activity"/>
    <property type="evidence" value="ECO:0007669"/>
    <property type="project" value="TreeGrafter"/>
</dbReference>
<evidence type="ECO:0000259" key="3">
    <source>
        <dbReference type="Pfam" id="PF03372"/>
    </source>
</evidence>
<evidence type="ECO:0000256" key="2">
    <source>
        <dbReference type="ARBA" id="ARBA00022801"/>
    </source>
</evidence>
<dbReference type="InterPro" id="IPR036691">
    <property type="entry name" value="Endo/exonu/phosph_ase_sf"/>
</dbReference>
<evidence type="ECO:0000256" key="1">
    <source>
        <dbReference type="ARBA" id="ARBA00010774"/>
    </source>
</evidence>
<dbReference type="Pfam" id="PF03372">
    <property type="entry name" value="Exo_endo_phos"/>
    <property type="match status" value="1"/>
</dbReference>
<dbReference type="PANTHER" id="PTHR12121:SF45">
    <property type="entry name" value="NOCTURNIN"/>
    <property type="match status" value="1"/>
</dbReference>
<dbReference type="GO" id="GO:0006139">
    <property type="term" value="P:nucleobase-containing compound metabolic process"/>
    <property type="evidence" value="ECO:0007669"/>
    <property type="project" value="UniProtKB-ARBA"/>
</dbReference>
<accession>A0A0C9ZGV9</accession>
<comment type="similarity">
    <text evidence="1">Belongs to the CCR4/nocturin family.</text>
</comment>